<reference evidence="2" key="1">
    <citation type="submission" date="2020-01" db="EMBL/GenBank/DDBJ databases">
        <title>Sphingomonas sp. strain CSW-10.</title>
        <authorList>
            <person name="Chen W.-M."/>
        </authorList>
    </citation>
    <scope>NUCLEOTIDE SEQUENCE [LARGE SCALE GENOMIC DNA]</scope>
    <source>
        <strain evidence="2">NST-5</strain>
    </source>
</reference>
<accession>A0ABW9Z5J0</accession>
<evidence type="ECO:0000313" key="2">
    <source>
        <dbReference type="Proteomes" id="UP000798602"/>
    </source>
</evidence>
<proteinExistence type="predicted"/>
<dbReference type="EMBL" id="JAABLM010000002">
    <property type="protein sequence ID" value="NBL64116.1"/>
    <property type="molecule type" value="Genomic_DNA"/>
</dbReference>
<comment type="caution">
    <text evidence="1">The sequence shown here is derived from an EMBL/GenBank/DDBJ whole genome shotgun (WGS) entry which is preliminary data.</text>
</comment>
<sequence>MKIEDSHLTIYPFYEANQSQGLVVLFDEFVFLPVTLENLNYVIENQLKPALRPIGDLTNFFLDHNLEDHNIRAELEAYAALEISFDSLTVAAKQFLYHNLFDVNNLLEQGLAIDYKFKSLERVQKRVLENETEQDSSSKTTQS</sequence>
<name>A0ABW9Z5J0_9FLAO</name>
<dbReference type="Proteomes" id="UP000798602">
    <property type="component" value="Unassembled WGS sequence"/>
</dbReference>
<organism evidence="1 2">
    <name type="scientific">Flavobacterium ichthyis</name>
    <dbReference type="NCBI Taxonomy" id="2698827"/>
    <lineage>
        <taxon>Bacteria</taxon>
        <taxon>Pseudomonadati</taxon>
        <taxon>Bacteroidota</taxon>
        <taxon>Flavobacteriia</taxon>
        <taxon>Flavobacteriales</taxon>
        <taxon>Flavobacteriaceae</taxon>
        <taxon>Flavobacterium</taxon>
    </lineage>
</organism>
<gene>
    <name evidence="1" type="ORF">GV828_02755</name>
</gene>
<evidence type="ECO:0000313" key="1">
    <source>
        <dbReference type="EMBL" id="NBL64116.1"/>
    </source>
</evidence>
<dbReference type="RefSeq" id="WP_166535934.1">
    <property type="nucleotide sequence ID" value="NZ_JAABLM010000002.1"/>
</dbReference>
<keyword evidence="2" id="KW-1185">Reference proteome</keyword>
<protein>
    <submittedName>
        <fullName evidence="1">Uncharacterized protein</fullName>
    </submittedName>
</protein>